<comment type="similarity">
    <text evidence="1">Belongs to the palmitoyl-protein thioesterase family.</text>
</comment>
<dbReference type="AlphaFoldDB" id="A0A9P6DSS6"/>
<protein>
    <recommendedName>
        <fullName evidence="3">Palmitoyl-protein thioesterase 1</fullName>
        <ecNumber evidence="2">3.1.2.22</ecNumber>
    </recommendedName>
    <alternativeName>
        <fullName evidence="8">Palmitoyl-protein hydrolase 1</fullName>
    </alternativeName>
</protein>
<dbReference type="GO" id="GO:0008474">
    <property type="term" value="F:palmitoyl-(protein) hydrolase activity"/>
    <property type="evidence" value="ECO:0007669"/>
    <property type="project" value="UniProtKB-EC"/>
</dbReference>
<dbReference type="InterPro" id="IPR029058">
    <property type="entry name" value="AB_hydrolase_fold"/>
</dbReference>
<reference evidence="9" key="1">
    <citation type="journal article" date="2020" name="Nat. Commun.">
        <title>Large-scale genome sequencing of mycorrhizal fungi provides insights into the early evolution of symbiotic traits.</title>
        <authorList>
            <person name="Miyauchi S."/>
            <person name="Kiss E."/>
            <person name="Kuo A."/>
            <person name="Drula E."/>
            <person name="Kohler A."/>
            <person name="Sanchez-Garcia M."/>
            <person name="Morin E."/>
            <person name="Andreopoulos B."/>
            <person name="Barry K.W."/>
            <person name="Bonito G."/>
            <person name="Buee M."/>
            <person name="Carver A."/>
            <person name="Chen C."/>
            <person name="Cichocki N."/>
            <person name="Clum A."/>
            <person name="Culley D."/>
            <person name="Crous P.W."/>
            <person name="Fauchery L."/>
            <person name="Girlanda M."/>
            <person name="Hayes R.D."/>
            <person name="Keri Z."/>
            <person name="LaButti K."/>
            <person name="Lipzen A."/>
            <person name="Lombard V."/>
            <person name="Magnuson J."/>
            <person name="Maillard F."/>
            <person name="Murat C."/>
            <person name="Nolan M."/>
            <person name="Ohm R.A."/>
            <person name="Pangilinan J."/>
            <person name="Pereira M.F."/>
            <person name="Perotto S."/>
            <person name="Peter M."/>
            <person name="Pfister S."/>
            <person name="Riley R."/>
            <person name="Sitrit Y."/>
            <person name="Stielow J.B."/>
            <person name="Szollosi G."/>
            <person name="Zifcakova L."/>
            <person name="Stursova M."/>
            <person name="Spatafora J.W."/>
            <person name="Tedersoo L."/>
            <person name="Vaario L.M."/>
            <person name="Yamada A."/>
            <person name="Yan M."/>
            <person name="Wang P."/>
            <person name="Xu J."/>
            <person name="Bruns T."/>
            <person name="Baldrian P."/>
            <person name="Vilgalys R."/>
            <person name="Dunand C."/>
            <person name="Henrissat B."/>
            <person name="Grigoriev I.V."/>
            <person name="Hibbett D."/>
            <person name="Nagy L.G."/>
            <person name="Martin F.M."/>
        </authorList>
    </citation>
    <scope>NUCLEOTIDE SEQUENCE</scope>
    <source>
        <strain evidence="9">UP504</strain>
    </source>
</reference>
<evidence type="ECO:0000256" key="8">
    <source>
        <dbReference type="ARBA" id="ARBA00031934"/>
    </source>
</evidence>
<accession>A0A9P6DSS6</accession>
<dbReference type="PANTHER" id="PTHR11247:SF8">
    <property type="entry name" value="PALMITOYL-PROTEIN THIOESTERASE 1"/>
    <property type="match status" value="1"/>
</dbReference>
<evidence type="ECO:0000256" key="1">
    <source>
        <dbReference type="ARBA" id="ARBA00010758"/>
    </source>
</evidence>
<organism evidence="9 10">
    <name type="scientific">Hydnum rufescens UP504</name>
    <dbReference type="NCBI Taxonomy" id="1448309"/>
    <lineage>
        <taxon>Eukaryota</taxon>
        <taxon>Fungi</taxon>
        <taxon>Dikarya</taxon>
        <taxon>Basidiomycota</taxon>
        <taxon>Agaricomycotina</taxon>
        <taxon>Agaricomycetes</taxon>
        <taxon>Cantharellales</taxon>
        <taxon>Hydnaceae</taxon>
        <taxon>Hydnum</taxon>
    </lineage>
</organism>
<evidence type="ECO:0000313" key="10">
    <source>
        <dbReference type="Proteomes" id="UP000886523"/>
    </source>
</evidence>
<dbReference type="PANTHER" id="PTHR11247">
    <property type="entry name" value="PALMITOYL-PROTEIN THIOESTERASE/DOLICHYLDIPHOSPHATASE 1"/>
    <property type="match status" value="1"/>
</dbReference>
<sequence length="338" mass="37880">MHLEVLLKFVAYYGSAWTEPPKNNIYVRPLVLWHGLGDSASSPGMLDFMELIRGVHPGIFIHSVYIDEENAKDQRAGFFGDIWDQLNVVNAQIRAIPELQYGFDALGFSQGGQFLRAYVEAYNDPPVANLITFGSQHMGVSDLPACRPGDALCYLVRIAARQGVYSSYAQSHLIQAQYFRDHARLPMYYAQNHFLTVINGEVEETRNETFKKNLVSLANFVMVRFSQEKTVVPSESSWFGSFAPPDEEDDAELPWDEEKVLPLEQQPVYTEDWIGLRTLDESARLTLLTCEGEHMQISKECWLPIVTKYAGSPAPATLSASPPPLYPSPGISGLVVQV</sequence>
<keyword evidence="6" id="KW-1015">Disulfide bond</keyword>
<comment type="caution">
    <text evidence="9">The sequence shown here is derived from an EMBL/GenBank/DDBJ whole genome shotgun (WGS) entry which is preliminary data.</text>
</comment>
<keyword evidence="5" id="KW-0378">Hydrolase</keyword>
<dbReference type="InterPro" id="IPR002472">
    <property type="entry name" value="Palm_thioest"/>
</dbReference>
<dbReference type="EMBL" id="MU128986">
    <property type="protein sequence ID" value="KAF9512467.1"/>
    <property type="molecule type" value="Genomic_DNA"/>
</dbReference>
<keyword evidence="10" id="KW-1185">Reference proteome</keyword>
<keyword evidence="7" id="KW-0325">Glycoprotein</keyword>
<evidence type="ECO:0000256" key="4">
    <source>
        <dbReference type="ARBA" id="ARBA00022729"/>
    </source>
</evidence>
<dbReference type="OrthoDB" id="10263094at2759"/>
<dbReference type="EC" id="3.1.2.22" evidence="2"/>
<evidence type="ECO:0000256" key="3">
    <source>
        <dbReference type="ARBA" id="ARBA00014212"/>
    </source>
</evidence>
<gene>
    <name evidence="9" type="ORF">BS47DRAFT_1376974</name>
</gene>
<dbReference type="FunFam" id="3.40.50.1820:FF:000107">
    <property type="entry name" value="Palmitoyl-protein thioesterase 1"/>
    <property type="match status" value="1"/>
</dbReference>
<dbReference type="PRINTS" id="PR00414">
    <property type="entry name" value="PPTHIESTRASE"/>
</dbReference>
<name>A0A9P6DSS6_9AGAM</name>
<dbReference type="Pfam" id="PF02089">
    <property type="entry name" value="Palm_thioest"/>
    <property type="match status" value="1"/>
</dbReference>
<keyword evidence="4" id="KW-0732">Signal</keyword>
<evidence type="ECO:0000256" key="7">
    <source>
        <dbReference type="ARBA" id="ARBA00023180"/>
    </source>
</evidence>
<dbReference type="Gene3D" id="3.40.50.1820">
    <property type="entry name" value="alpha/beta hydrolase"/>
    <property type="match status" value="1"/>
</dbReference>
<evidence type="ECO:0000256" key="2">
    <source>
        <dbReference type="ARBA" id="ARBA00012423"/>
    </source>
</evidence>
<evidence type="ECO:0000256" key="5">
    <source>
        <dbReference type="ARBA" id="ARBA00022801"/>
    </source>
</evidence>
<evidence type="ECO:0000313" key="9">
    <source>
        <dbReference type="EMBL" id="KAF9512467.1"/>
    </source>
</evidence>
<evidence type="ECO:0000256" key="6">
    <source>
        <dbReference type="ARBA" id="ARBA00023157"/>
    </source>
</evidence>
<dbReference type="SUPFAM" id="SSF53474">
    <property type="entry name" value="alpha/beta-Hydrolases"/>
    <property type="match status" value="1"/>
</dbReference>
<dbReference type="Proteomes" id="UP000886523">
    <property type="component" value="Unassembled WGS sequence"/>
</dbReference>
<proteinExistence type="inferred from homology"/>